<sequence length="355" mass="38189">MIMTSSPILTPHTRSIAHTPSPNSSPKLVPIASTMAKQASSSTSSSTGSNLPPLNMSTSAAVPLSLPTRSFVRGPQARPYASYAKPSMGGKNARDVIDGDSKRFAEIVAGMVSRRANEKRKGELVEMIENVKLDDESVSSPKGINAPKRTRSVAGSLGGSSWEAERLELIVDIPVWSPGCFQDLSTLHALRDTTLSHTHALLGHLLNTHTVLASYRLLARSCATTGHSSSSPYSHGWGCIRLAPSITSPFSAPLELKPRVRRASLVHAHSSPNHHLDNCHESVIIDSDDDDDDEDDESKVHLREEYHGGGSVSSDSEDEEETADAIVAREIERRGGKEGMAFLMTLFGQPALILT</sequence>
<accession>A0A1B9H3E3</accession>
<protein>
    <submittedName>
        <fullName evidence="2">Uncharacterized protein</fullName>
    </submittedName>
</protein>
<feature type="compositionally biased region" description="Polar residues" evidence="1">
    <location>
        <begin position="1"/>
        <end position="26"/>
    </location>
</feature>
<dbReference type="OrthoDB" id="2575571at2759"/>
<gene>
    <name evidence="2" type="ORF">I316_00010</name>
</gene>
<proteinExistence type="predicted"/>
<reference evidence="2 3" key="1">
    <citation type="submission" date="2013-07" db="EMBL/GenBank/DDBJ databases">
        <title>The Genome Sequence of Cryptococcus heveanensis BCC8398.</title>
        <authorList>
            <consortium name="The Broad Institute Genome Sequencing Platform"/>
            <person name="Cuomo C."/>
            <person name="Litvintseva A."/>
            <person name="Chen Y."/>
            <person name="Heitman J."/>
            <person name="Sun S."/>
            <person name="Springer D."/>
            <person name="Dromer F."/>
            <person name="Young S.K."/>
            <person name="Zeng Q."/>
            <person name="Gargeya S."/>
            <person name="Fitzgerald M."/>
            <person name="Abouelleil A."/>
            <person name="Alvarado L."/>
            <person name="Berlin A.M."/>
            <person name="Chapman S.B."/>
            <person name="Dewar J."/>
            <person name="Goldberg J."/>
            <person name="Griggs A."/>
            <person name="Gujja S."/>
            <person name="Hansen M."/>
            <person name="Howarth C."/>
            <person name="Imamovic A."/>
            <person name="Larimer J."/>
            <person name="McCowan C."/>
            <person name="Murphy C."/>
            <person name="Pearson M."/>
            <person name="Priest M."/>
            <person name="Roberts A."/>
            <person name="Saif S."/>
            <person name="Shea T."/>
            <person name="Sykes S."/>
            <person name="Wortman J."/>
            <person name="Nusbaum C."/>
            <person name="Birren B."/>
        </authorList>
    </citation>
    <scope>NUCLEOTIDE SEQUENCE [LARGE SCALE GENOMIC DNA]</scope>
    <source>
        <strain evidence="2 3">BCC8398</strain>
    </source>
</reference>
<evidence type="ECO:0000313" key="2">
    <source>
        <dbReference type="EMBL" id="OCF37786.1"/>
    </source>
</evidence>
<organism evidence="2 3">
    <name type="scientific">Kwoniella heveanensis BCC8398</name>
    <dbReference type="NCBI Taxonomy" id="1296120"/>
    <lineage>
        <taxon>Eukaryota</taxon>
        <taxon>Fungi</taxon>
        <taxon>Dikarya</taxon>
        <taxon>Basidiomycota</taxon>
        <taxon>Agaricomycotina</taxon>
        <taxon>Tremellomycetes</taxon>
        <taxon>Tremellales</taxon>
        <taxon>Cryptococcaceae</taxon>
        <taxon>Kwoniella</taxon>
    </lineage>
</organism>
<feature type="compositionally biased region" description="Low complexity" evidence="1">
    <location>
        <begin position="32"/>
        <end position="49"/>
    </location>
</feature>
<dbReference type="EMBL" id="KI669492">
    <property type="protein sequence ID" value="OCF37786.1"/>
    <property type="molecule type" value="Genomic_DNA"/>
</dbReference>
<feature type="compositionally biased region" description="Acidic residues" evidence="1">
    <location>
        <begin position="286"/>
        <end position="297"/>
    </location>
</feature>
<dbReference type="Proteomes" id="UP000092666">
    <property type="component" value="Unassembled WGS sequence"/>
</dbReference>
<feature type="region of interest" description="Disordered" evidence="1">
    <location>
        <begin position="273"/>
        <end position="325"/>
    </location>
</feature>
<evidence type="ECO:0000313" key="3">
    <source>
        <dbReference type="Proteomes" id="UP000092666"/>
    </source>
</evidence>
<feature type="compositionally biased region" description="Basic and acidic residues" evidence="1">
    <location>
        <begin position="298"/>
        <end position="307"/>
    </location>
</feature>
<evidence type="ECO:0000256" key="1">
    <source>
        <dbReference type="SAM" id="MobiDB-lite"/>
    </source>
</evidence>
<feature type="region of interest" description="Disordered" evidence="1">
    <location>
        <begin position="1"/>
        <end position="54"/>
    </location>
</feature>
<name>A0A1B9H3E3_9TREE</name>
<dbReference type="AlphaFoldDB" id="A0A1B9H3E3"/>
<keyword evidence="3" id="KW-1185">Reference proteome</keyword>
<reference evidence="3" key="2">
    <citation type="submission" date="2013-12" db="EMBL/GenBank/DDBJ databases">
        <title>Evolution of pathogenesis and genome organization in the Tremellales.</title>
        <authorList>
            <person name="Cuomo C."/>
            <person name="Litvintseva A."/>
            <person name="Heitman J."/>
            <person name="Chen Y."/>
            <person name="Sun S."/>
            <person name="Springer D."/>
            <person name="Dromer F."/>
            <person name="Young S."/>
            <person name="Zeng Q."/>
            <person name="Chapman S."/>
            <person name="Gujja S."/>
            <person name="Saif S."/>
            <person name="Birren B."/>
        </authorList>
    </citation>
    <scope>NUCLEOTIDE SEQUENCE [LARGE SCALE GENOMIC DNA]</scope>
    <source>
        <strain evidence="3">BCC8398</strain>
    </source>
</reference>